<dbReference type="PANTHER" id="PTHR43833">
    <property type="entry name" value="POTASSIUM CHANNEL PROTEIN 2-RELATED-RELATED"/>
    <property type="match status" value="1"/>
</dbReference>
<evidence type="ECO:0000259" key="2">
    <source>
        <dbReference type="PROSITE" id="PS51202"/>
    </source>
</evidence>
<dbReference type="GO" id="GO:0034220">
    <property type="term" value="P:monoatomic ion transmembrane transport"/>
    <property type="evidence" value="ECO:0007669"/>
    <property type="project" value="UniProtKB-KW"/>
</dbReference>
<keyword evidence="3" id="KW-0813">Transport</keyword>
<keyword evidence="4" id="KW-1185">Reference proteome</keyword>
<dbReference type="EMBL" id="JBHMEW010000066">
    <property type="protein sequence ID" value="MFB9213156.1"/>
    <property type="molecule type" value="Genomic_DNA"/>
</dbReference>
<dbReference type="InterPro" id="IPR003148">
    <property type="entry name" value="RCK_N"/>
</dbReference>
<dbReference type="SUPFAM" id="SSF51735">
    <property type="entry name" value="NAD(P)-binding Rossmann-fold domains"/>
    <property type="match status" value="1"/>
</dbReference>
<dbReference type="RefSeq" id="WP_290247811.1">
    <property type="nucleotide sequence ID" value="NZ_JAUFQT010000001.1"/>
</dbReference>
<evidence type="ECO:0000313" key="3">
    <source>
        <dbReference type="EMBL" id="MFB9213156.1"/>
    </source>
</evidence>
<reference evidence="3 4" key="1">
    <citation type="submission" date="2024-09" db="EMBL/GenBank/DDBJ databases">
        <authorList>
            <person name="Sun Q."/>
            <person name="Mori K."/>
        </authorList>
    </citation>
    <scope>NUCLEOTIDE SEQUENCE [LARGE SCALE GENOMIC DNA]</scope>
    <source>
        <strain evidence="3 4">CECT 7682</strain>
    </source>
</reference>
<dbReference type="Pfam" id="PF02080">
    <property type="entry name" value="TrkA_C"/>
    <property type="match status" value="1"/>
</dbReference>
<sequence length="230" mass="25352">MKFIIVGMGNFGGYLAARLTDKGHEVIGIDSTMSRVEALKDKITHTICMDATELHSAKNLPLKEADVVLVAIGEDIGASIMATAVFKELNVKRLISRAISHTHETVIKAIGVNEIIHPEEETAERLAKKLEMKGVIDSFSISGGYNIVEVKSPKEFVGKSIGESDIRNKYNVNVLTIVKVRNRPNIFGALQEREKVIGVVNARTVIENNDILVLFGEMKDIEKILDLNDD</sequence>
<name>A0ABV5J8J2_9BACT</name>
<dbReference type="PROSITE" id="PS51202">
    <property type="entry name" value="RCK_C"/>
    <property type="match status" value="1"/>
</dbReference>
<feature type="domain" description="RCK C-terminal" evidence="2">
    <location>
        <begin position="134"/>
        <end position="230"/>
    </location>
</feature>
<dbReference type="InterPro" id="IPR036291">
    <property type="entry name" value="NAD(P)-bd_dom_sf"/>
</dbReference>
<dbReference type="Pfam" id="PF02254">
    <property type="entry name" value="TrkA_N"/>
    <property type="match status" value="1"/>
</dbReference>
<keyword evidence="3" id="KW-0406">Ion transport</keyword>
<dbReference type="Proteomes" id="UP001589654">
    <property type="component" value="Unassembled WGS sequence"/>
</dbReference>
<dbReference type="InterPro" id="IPR036721">
    <property type="entry name" value="RCK_C_sf"/>
</dbReference>
<organism evidence="3 4">
    <name type="scientific">Echinicola jeungdonensis</name>
    <dbReference type="NCBI Taxonomy" id="709343"/>
    <lineage>
        <taxon>Bacteria</taxon>
        <taxon>Pseudomonadati</taxon>
        <taxon>Bacteroidota</taxon>
        <taxon>Cytophagia</taxon>
        <taxon>Cytophagales</taxon>
        <taxon>Cyclobacteriaceae</taxon>
        <taxon>Echinicola</taxon>
    </lineage>
</organism>
<evidence type="ECO:0000313" key="4">
    <source>
        <dbReference type="Proteomes" id="UP001589654"/>
    </source>
</evidence>
<dbReference type="Gene3D" id="3.30.70.1450">
    <property type="entry name" value="Regulator of K+ conductance, C-terminal domain"/>
    <property type="match status" value="1"/>
</dbReference>
<accession>A0ABV5J8J2</accession>
<dbReference type="PROSITE" id="PS51201">
    <property type="entry name" value="RCK_N"/>
    <property type="match status" value="1"/>
</dbReference>
<dbReference type="InterPro" id="IPR050721">
    <property type="entry name" value="Trk_Ktr_HKT_K-transport"/>
</dbReference>
<protein>
    <submittedName>
        <fullName evidence="3">Potassium channel family protein</fullName>
    </submittedName>
</protein>
<feature type="domain" description="RCK N-terminal" evidence="1">
    <location>
        <begin position="1"/>
        <end position="116"/>
    </location>
</feature>
<dbReference type="PANTHER" id="PTHR43833:SF7">
    <property type="entry name" value="KTR SYSTEM POTASSIUM UPTAKE PROTEIN C"/>
    <property type="match status" value="1"/>
</dbReference>
<dbReference type="InterPro" id="IPR006037">
    <property type="entry name" value="RCK_C"/>
</dbReference>
<dbReference type="Gene3D" id="3.40.50.720">
    <property type="entry name" value="NAD(P)-binding Rossmann-like Domain"/>
    <property type="match status" value="1"/>
</dbReference>
<proteinExistence type="predicted"/>
<keyword evidence="3" id="KW-0407">Ion channel</keyword>
<dbReference type="SUPFAM" id="SSF116726">
    <property type="entry name" value="TrkA C-terminal domain-like"/>
    <property type="match status" value="1"/>
</dbReference>
<evidence type="ECO:0000259" key="1">
    <source>
        <dbReference type="PROSITE" id="PS51201"/>
    </source>
</evidence>
<gene>
    <name evidence="3" type="ORF">ACFFUR_15165</name>
</gene>
<comment type="caution">
    <text evidence="3">The sequence shown here is derived from an EMBL/GenBank/DDBJ whole genome shotgun (WGS) entry which is preliminary data.</text>
</comment>